<proteinExistence type="predicted"/>
<dbReference type="AlphaFoldDB" id="A0A2I2G4U1"/>
<dbReference type="RefSeq" id="XP_024703189.1">
    <property type="nucleotide sequence ID" value="XM_024842752.1"/>
</dbReference>
<protein>
    <submittedName>
        <fullName evidence="2">Uncharacterized protein</fullName>
    </submittedName>
</protein>
<evidence type="ECO:0000313" key="3">
    <source>
        <dbReference type="Proteomes" id="UP000234275"/>
    </source>
</evidence>
<dbReference type="GeneID" id="36550450"/>
<comment type="caution">
    <text evidence="2">The sequence shown here is derived from an EMBL/GenBank/DDBJ whole genome shotgun (WGS) entry which is preliminary data.</text>
</comment>
<dbReference type="VEuPathDB" id="FungiDB:P170DRAFT_199296"/>
<name>A0A2I2G4U1_9EURO</name>
<keyword evidence="1" id="KW-0472">Membrane</keyword>
<dbReference type="EMBL" id="MSFO01000005">
    <property type="protein sequence ID" value="PLB47887.1"/>
    <property type="molecule type" value="Genomic_DNA"/>
</dbReference>
<reference evidence="2 3" key="1">
    <citation type="submission" date="2016-12" db="EMBL/GenBank/DDBJ databases">
        <title>The genomes of Aspergillus section Nigri reveals drivers in fungal speciation.</title>
        <authorList>
            <consortium name="DOE Joint Genome Institute"/>
            <person name="Vesth T.C."/>
            <person name="Nybo J."/>
            <person name="Theobald S."/>
            <person name="Brandl J."/>
            <person name="Frisvad J.C."/>
            <person name="Nielsen K.F."/>
            <person name="Lyhne E.K."/>
            <person name="Kogle M.E."/>
            <person name="Kuo A."/>
            <person name="Riley R."/>
            <person name="Clum A."/>
            <person name="Nolan M."/>
            <person name="Lipzen A."/>
            <person name="Salamov A."/>
            <person name="Henrissat B."/>
            <person name="Wiebenga A."/>
            <person name="De Vries R.P."/>
            <person name="Grigoriev I.V."/>
            <person name="Mortensen U.H."/>
            <person name="Andersen M.R."/>
            <person name="Baker S.E."/>
        </authorList>
    </citation>
    <scope>NUCLEOTIDE SEQUENCE [LARGE SCALE GENOMIC DNA]</scope>
    <source>
        <strain evidence="2 3">IBT 23096</strain>
    </source>
</reference>
<feature type="transmembrane region" description="Helical" evidence="1">
    <location>
        <begin position="100"/>
        <end position="120"/>
    </location>
</feature>
<evidence type="ECO:0000256" key="1">
    <source>
        <dbReference type="SAM" id="Phobius"/>
    </source>
</evidence>
<keyword evidence="1" id="KW-1133">Transmembrane helix</keyword>
<gene>
    <name evidence="2" type="ORF">P170DRAFT_199296</name>
</gene>
<organism evidence="2 3">
    <name type="scientific">Aspergillus steynii IBT 23096</name>
    <dbReference type="NCBI Taxonomy" id="1392250"/>
    <lineage>
        <taxon>Eukaryota</taxon>
        <taxon>Fungi</taxon>
        <taxon>Dikarya</taxon>
        <taxon>Ascomycota</taxon>
        <taxon>Pezizomycotina</taxon>
        <taxon>Eurotiomycetes</taxon>
        <taxon>Eurotiomycetidae</taxon>
        <taxon>Eurotiales</taxon>
        <taxon>Aspergillaceae</taxon>
        <taxon>Aspergillus</taxon>
        <taxon>Aspergillus subgen. Circumdati</taxon>
    </lineage>
</organism>
<keyword evidence="3" id="KW-1185">Reference proteome</keyword>
<feature type="transmembrane region" description="Helical" evidence="1">
    <location>
        <begin position="72"/>
        <end position="88"/>
    </location>
</feature>
<accession>A0A2I2G4U1</accession>
<evidence type="ECO:0000313" key="2">
    <source>
        <dbReference type="EMBL" id="PLB47887.1"/>
    </source>
</evidence>
<keyword evidence="1" id="KW-0812">Transmembrane</keyword>
<sequence length="160" mass="18811">MLLKTYIQVCFWNATNMARVDSFGQSEKIDRRFQKRKKKKKKGKNKSRSNLEILIPIFTHNIISLEKRRAKVTFFLTWLPFCLVFYLPQSTPILFVEDRYFELFCFPYYLSFGLAIYSCSKSIICTVDYHYLRLRLGLHVGIAISLLSYGLKQPGPFTAL</sequence>
<dbReference type="Proteomes" id="UP000234275">
    <property type="component" value="Unassembled WGS sequence"/>
</dbReference>
<feature type="transmembrane region" description="Helical" evidence="1">
    <location>
        <begin position="132"/>
        <end position="151"/>
    </location>
</feature>